<dbReference type="STRING" id="984262.SGRA_3516"/>
<keyword evidence="2" id="KW-1185">Reference proteome</keyword>
<reference evidence="1 2" key="1">
    <citation type="journal article" date="2012" name="Stand. Genomic Sci.">
        <title>Complete genome sequencing and analysis of Saprospira grandis str. Lewin, a predatory marine bacterium.</title>
        <authorList>
            <person name="Saw J.H."/>
            <person name="Yuryev A."/>
            <person name="Kanbe M."/>
            <person name="Hou S."/>
            <person name="Young A.G."/>
            <person name="Aizawa S."/>
            <person name="Alam M."/>
        </authorList>
    </citation>
    <scope>NUCLEOTIDE SEQUENCE [LARGE SCALE GENOMIC DNA]</scope>
    <source>
        <strain evidence="1 2">Lewin</strain>
    </source>
</reference>
<sequence length="132" mass="15356">MTASRNDTLSALFYNSTFNELHKVDLASLVNPEQNMFYVTSGQAYLNMRAGFLSSKLLTTYELGDTGELIYLIMQKQYHYHDSQENACELSRILYYSDRRGVFKIEDLETKNIEDCKALKWLYLAGDFHSRL</sequence>
<organism evidence="1 2">
    <name type="scientific">Saprospira grandis (strain Lewin)</name>
    <dbReference type="NCBI Taxonomy" id="984262"/>
    <lineage>
        <taxon>Bacteria</taxon>
        <taxon>Pseudomonadati</taxon>
        <taxon>Bacteroidota</taxon>
        <taxon>Saprospiria</taxon>
        <taxon>Saprospirales</taxon>
        <taxon>Saprospiraceae</taxon>
        <taxon>Saprospira</taxon>
    </lineage>
</organism>
<name>H6L076_SAPGL</name>
<protein>
    <submittedName>
        <fullName evidence="1">Uncharacterized protein</fullName>
    </submittedName>
</protein>
<dbReference type="AlphaFoldDB" id="H6L076"/>
<evidence type="ECO:0000313" key="1">
    <source>
        <dbReference type="EMBL" id="AFC26240.1"/>
    </source>
</evidence>
<dbReference type="KEGG" id="sgn:SGRA_3516"/>
<evidence type="ECO:0000313" key="2">
    <source>
        <dbReference type="Proteomes" id="UP000007519"/>
    </source>
</evidence>
<gene>
    <name evidence="1" type="ordered locus">SGRA_3516</name>
</gene>
<dbReference type="Proteomes" id="UP000007519">
    <property type="component" value="Chromosome"/>
</dbReference>
<dbReference type="EMBL" id="CP002831">
    <property type="protein sequence ID" value="AFC26240.1"/>
    <property type="molecule type" value="Genomic_DNA"/>
</dbReference>
<accession>H6L076</accession>
<dbReference type="HOGENOM" id="CLU_1915635_0_0_10"/>
<proteinExistence type="predicted"/>